<evidence type="ECO:0008006" key="4">
    <source>
        <dbReference type="Google" id="ProtNLM"/>
    </source>
</evidence>
<dbReference type="RefSeq" id="WP_097838689.1">
    <property type="nucleotide sequence ID" value="NZ_NMTY01000004.1"/>
</dbReference>
<evidence type="ECO:0000313" key="2">
    <source>
        <dbReference type="EMBL" id="PDX82185.1"/>
    </source>
</evidence>
<reference evidence="2 3" key="1">
    <citation type="journal article" date="2017" name="Front. Microbiol.">
        <title>New Insights into the Diversity of the Genus Faecalibacterium.</title>
        <authorList>
            <person name="Benevides L."/>
            <person name="Burman S."/>
            <person name="Martin R."/>
            <person name="Robert V."/>
            <person name="Thomas M."/>
            <person name="Miquel S."/>
            <person name="Chain F."/>
            <person name="Sokol H."/>
            <person name="Bermudez-Humaran L.G."/>
            <person name="Morrison M."/>
            <person name="Langella P."/>
            <person name="Azevedo V.A."/>
            <person name="Chatel J.M."/>
            <person name="Soares S."/>
        </authorList>
    </citation>
    <scope>NUCLEOTIDE SEQUENCE [LARGE SCALE GENOMIC DNA]</scope>
    <source>
        <strain evidence="2 3">CNCM I 4575</strain>
    </source>
</reference>
<feature type="transmembrane region" description="Helical" evidence="1">
    <location>
        <begin position="218"/>
        <end position="245"/>
    </location>
</feature>
<evidence type="ECO:0000256" key="1">
    <source>
        <dbReference type="SAM" id="Phobius"/>
    </source>
</evidence>
<sequence length="253" mass="26616">MWVYQEQQNLPALSTGADAPEPVEPGLVPECPAPVAETLPAEPIIEEAEAKEKIPKRTLPHASWDCILLAGAYLFGTFLAGALSALCSAGELETLGYYLDCWRASFAANTAAEVAGLFRTEFLTTSGALVVLLLLGLSAIGSLPIFFFVMLYGTGAGMLSFQLLADLNWKALAAYCIASGVPTALAAGCLCLFGASALQVSGKIQRCSFGKVFHSTGAWGLVGQFAQTLFLLLPICGAATGMLYLCGQMKLTF</sequence>
<organism evidence="2 3">
    <name type="scientific">Faecalibacterium prausnitzii</name>
    <dbReference type="NCBI Taxonomy" id="853"/>
    <lineage>
        <taxon>Bacteria</taxon>
        <taxon>Bacillati</taxon>
        <taxon>Bacillota</taxon>
        <taxon>Clostridia</taxon>
        <taxon>Eubacteriales</taxon>
        <taxon>Oscillospiraceae</taxon>
        <taxon>Faecalibacterium</taxon>
    </lineage>
</organism>
<feature type="transmembrane region" description="Helical" evidence="1">
    <location>
        <begin position="66"/>
        <end position="86"/>
    </location>
</feature>
<keyword evidence="1" id="KW-0812">Transmembrane</keyword>
<evidence type="ECO:0000313" key="3">
    <source>
        <dbReference type="Proteomes" id="UP000220005"/>
    </source>
</evidence>
<dbReference type="AlphaFoldDB" id="A0A2A7ASL4"/>
<dbReference type="EMBL" id="NMTY01000004">
    <property type="protein sequence ID" value="PDX82185.1"/>
    <property type="molecule type" value="Genomic_DNA"/>
</dbReference>
<feature type="transmembrane region" description="Helical" evidence="1">
    <location>
        <begin position="128"/>
        <end position="152"/>
    </location>
</feature>
<gene>
    <name evidence="2" type="ORF">CGS58_01570</name>
</gene>
<dbReference type="Proteomes" id="UP000220005">
    <property type="component" value="Unassembled WGS sequence"/>
</dbReference>
<accession>A0A2A7ASL4</accession>
<feature type="transmembrane region" description="Helical" evidence="1">
    <location>
        <begin position="172"/>
        <end position="198"/>
    </location>
</feature>
<comment type="caution">
    <text evidence="2">The sequence shown here is derived from an EMBL/GenBank/DDBJ whole genome shotgun (WGS) entry which is preliminary data.</text>
</comment>
<protein>
    <recommendedName>
        <fullName evidence="4">Stage II sporulation protein M</fullName>
    </recommendedName>
</protein>
<proteinExistence type="predicted"/>
<name>A0A2A7ASL4_9FIRM</name>
<keyword evidence="1" id="KW-1133">Transmembrane helix</keyword>
<keyword evidence="1" id="KW-0472">Membrane</keyword>